<keyword evidence="3" id="KW-0812">Transmembrane</keyword>
<feature type="region of interest" description="Disordered" evidence="6">
    <location>
        <begin position="1"/>
        <end position="37"/>
    </location>
</feature>
<keyword evidence="5" id="KW-0472">Membrane</keyword>
<accession>A0ABR3F6E4</accession>
<evidence type="ECO:0008006" key="9">
    <source>
        <dbReference type="Google" id="ProtNLM"/>
    </source>
</evidence>
<comment type="caution">
    <text evidence="7">The sequence shown here is derived from an EMBL/GenBank/DDBJ whole genome shotgun (WGS) entry which is preliminary data.</text>
</comment>
<comment type="subcellular location">
    <subcellularLocation>
        <location evidence="1">Membrane</location>
        <topology evidence="1">Multi-pass membrane protein</topology>
    </subcellularLocation>
</comment>
<evidence type="ECO:0000256" key="5">
    <source>
        <dbReference type="ARBA" id="ARBA00023136"/>
    </source>
</evidence>
<dbReference type="PANTHER" id="PTHR43791">
    <property type="entry name" value="PERMEASE-RELATED"/>
    <property type="match status" value="1"/>
</dbReference>
<name>A0ABR3F6E4_9AGAR</name>
<organism evidence="7 8">
    <name type="scientific">Marasmius crinis-equi</name>
    <dbReference type="NCBI Taxonomy" id="585013"/>
    <lineage>
        <taxon>Eukaryota</taxon>
        <taxon>Fungi</taxon>
        <taxon>Dikarya</taxon>
        <taxon>Basidiomycota</taxon>
        <taxon>Agaricomycotina</taxon>
        <taxon>Agaricomycetes</taxon>
        <taxon>Agaricomycetidae</taxon>
        <taxon>Agaricales</taxon>
        <taxon>Marasmiineae</taxon>
        <taxon>Marasmiaceae</taxon>
        <taxon>Marasmius</taxon>
    </lineage>
</organism>
<sequence>MTSVHTSVTENEKTDRIEDPNGNREVEDPLPEPGTPERIAAERLLVRKLDRRVLPTIILIYIMNYIDRLGITTARLQGLENDLHLTSTPFEHSSIVGRSEMSVSDHLSTLEHASLPGALRAR</sequence>
<dbReference type="Proteomes" id="UP001465976">
    <property type="component" value="Unassembled WGS sequence"/>
</dbReference>
<dbReference type="EMBL" id="JBAHYK010000871">
    <property type="protein sequence ID" value="KAL0570800.1"/>
    <property type="molecule type" value="Genomic_DNA"/>
</dbReference>
<proteinExistence type="predicted"/>
<evidence type="ECO:0000256" key="1">
    <source>
        <dbReference type="ARBA" id="ARBA00004141"/>
    </source>
</evidence>
<evidence type="ECO:0000256" key="4">
    <source>
        <dbReference type="ARBA" id="ARBA00022989"/>
    </source>
</evidence>
<evidence type="ECO:0000256" key="2">
    <source>
        <dbReference type="ARBA" id="ARBA00022448"/>
    </source>
</evidence>
<keyword evidence="8" id="KW-1185">Reference proteome</keyword>
<protein>
    <recommendedName>
        <fullName evidence="9">Major facilitator superfamily (MFS) profile domain-containing protein</fullName>
    </recommendedName>
</protein>
<evidence type="ECO:0000256" key="3">
    <source>
        <dbReference type="ARBA" id="ARBA00022692"/>
    </source>
</evidence>
<reference evidence="7 8" key="1">
    <citation type="submission" date="2024-02" db="EMBL/GenBank/DDBJ databases">
        <title>A draft genome for the cacao thread blight pathogen Marasmius crinis-equi.</title>
        <authorList>
            <person name="Cohen S.P."/>
            <person name="Baruah I.K."/>
            <person name="Amoako-Attah I."/>
            <person name="Bukari Y."/>
            <person name="Meinhardt L.W."/>
            <person name="Bailey B.A."/>
        </authorList>
    </citation>
    <scope>NUCLEOTIDE SEQUENCE [LARGE SCALE GENOMIC DNA]</scope>
    <source>
        <strain evidence="7 8">GH-76</strain>
    </source>
</reference>
<dbReference type="PANTHER" id="PTHR43791:SF36">
    <property type="entry name" value="TRANSPORTER, PUTATIVE (AFU_ORTHOLOGUE AFUA_6G08340)-RELATED"/>
    <property type="match status" value="1"/>
</dbReference>
<evidence type="ECO:0000313" key="8">
    <source>
        <dbReference type="Proteomes" id="UP001465976"/>
    </source>
</evidence>
<keyword evidence="2" id="KW-0813">Transport</keyword>
<gene>
    <name evidence="7" type="ORF">V5O48_011157</name>
</gene>
<feature type="compositionally biased region" description="Basic and acidic residues" evidence="6">
    <location>
        <begin position="10"/>
        <end position="27"/>
    </location>
</feature>
<evidence type="ECO:0000256" key="6">
    <source>
        <dbReference type="SAM" id="MobiDB-lite"/>
    </source>
</evidence>
<evidence type="ECO:0000313" key="7">
    <source>
        <dbReference type="EMBL" id="KAL0570800.1"/>
    </source>
</evidence>
<keyword evidence="4" id="KW-1133">Transmembrane helix</keyword>